<gene>
    <name evidence="3" type="ORF">HND93_30210</name>
</gene>
<dbReference type="PANTHER" id="PTHR45266">
    <property type="entry name" value="OXALOACETATE DECARBOXYLASE ALPHA CHAIN"/>
    <property type="match status" value="1"/>
</dbReference>
<dbReference type="Pfam" id="PF00364">
    <property type="entry name" value="Biotin_lipoyl"/>
    <property type="match status" value="1"/>
</dbReference>
<organism evidence="3 4">
    <name type="scientific">Azospirillum oleiclasticum</name>
    <dbReference type="NCBI Taxonomy" id="2735135"/>
    <lineage>
        <taxon>Bacteria</taxon>
        <taxon>Pseudomonadati</taxon>
        <taxon>Pseudomonadota</taxon>
        <taxon>Alphaproteobacteria</taxon>
        <taxon>Rhodospirillales</taxon>
        <taxon>Azospirillaceae</taxon>
        <taxon>Azospirillum</taxon>
    </lineage>
</organism>
<keyword evidence="4" id="KW-1185">Reference proteome</keyword>
<evidence type="ECO:0000256" key="1">
    <source>
        <dbReference type="ARBA" id="ARBA00023267"/>
    </source>
</evidence>
<name>A0ABX2TID8_9PROT</name>
<dbReference type="PANTHER" id="PTHR45266:SF3">
    <property type="entry name" value="OXALOACETATE DECARBOXYLASE ALPHA CHAIN"/>
    <property type="match status" value="1"/>
</dbReference>
<dbReference type="Proteomes" id="UP000584642">
    <property type="component" value="Unassembled WGS sequence"/>
</dbReference>
<dbReference type="InterPro" id="IPR050709">
    <property type="entry name" value="Biotin_Carboxyl_Carrier/Decarb"/>
</dbReference>
<keyword evidence="1" id="KW-0092">Biotin</keyword>
<reference evidence="3 4" key="1">
    <citation type="submission" date="2020-05" db="EMBL/GenBank/DDBJ databases">
        <title>Azospirillum oleiclasticum sp. nov, a nitrogen-fixing and heavy crude oil-emulsifying bacterium isolated from the crude oil of Yumen Oilfield.</title>
        <authorList>
            <person name="Wu D."/>
            <person name="Cai M."/>
            <person name="Zhang X."/>
        </authorList>
    </citation>
    <scope>NUCLEOTIDE SEQUENCE [LARGE SCALE GENOMIC DNA]</scope>
    <source>
        <strain evidence="3 4">ROY-1-1-2</strain>
    </source>
</reference>
<dbReference type="CDD" id="cd06850">
    <property type="entry name" value="biotinyl_domain"/>
    <property type="match status" value="1"/>
</dbReference>
<dbReference type="InterPro" id="IPR000089">
    <property type="entry name" value="Biotin_lipoyl"/>
</dbReference>
<protein>
    <submittedName>
        <fullName evidence="3">Acetyl-CoA carboxylase biotin carboxyl carrier protein subunit</fullName>
    </submittedName>
</protein>
<comment type="caution">
    <text evidence="3">The sequence shown here is derived from an EMBL/GenBank/DDBJ whole genome shotgun (WGS) entry which is preliminary data.</text>
</comment>
<dbReference type="EMBL" id="JABFDB010000033">
    <property type="protein sequence ID" value="NYZ23998.1"/>
    <property type="molecule type" value="Genomic_DNA"/>
</dbReference>
<evidence type="ECO:0000259" key="2">
    <source>
        <dbReference type="PROSITE" id="PS50968"/>
    </source>
</evidence>
<accession>A0ABX2TID8</accession>
<feature type="domain" description="Lipoyl-binding" evidence="2">
    <location>
        <begin position="1"/>
        <end position="72"/>
    </location>
</feature>
<sequence length="73" mass="7657">MAELDVTSEVAGVVFTIDTTPGARVAGGDLLLVLESMKMEIAMNAPADGTVTEILVEEGMPVLQGQALLRLRT</sequence>
<dbReference type="InterPro" id="IPR011053">
    <property type="entry name" value="Single_hybrid_motif"/>
</dbReference>
<evidence type="ECO:0000313" key="4">
    <source>
        <dbReference type="Proteomes" id="UP000584642"/>
    </source>
</evidence>
<proteinExistence type="predicted"/>
<evidence type="ECO:0000313" key="3">
    <source>
        <dbReference type="EMBL" id="NYZ23998.1"/>
    </source>
</evidence>
<dbReference type="PROSITE" id="PS50968">
    <property type="entry name" value="BIOTINYL_LIPOYL"/>
    <property type="match status" value="1"/>
</dbReference>
<dbReference type="SUPFAM" id="SSF51230">
    <property type="entry name" value="Single hybrid motif"/>
    <property type="match status" value="1"/>
</dbReference>
<dbReference type="Gene3D" id="2.40.50.100">
    <property type="match status" value="1"/>
</dbReference>
<dbReference type="RefSeq" id="WP_180285774.1">
    <property type="nucleotide sequence ID" value="NZ_JABFDB010000033.1"/>
</dbReference>